<protein>
    <submittedName>
        <fullName evidence="1">Uncharacterized protein</fullName>
    </submittedName>
</protein>
<organism evidence="1 2">
    <name type="scientific">Entomophthora muscae</name>
    <dbReference type="NCBI Taxonomy" id="34485"/>
    <lineage>
        <taxon>Eukaryota</taxon>
        <taxon>Fungi</taxon>
        <taxon>Fungi incertae sedis</taxon>
        <taxon>Zoopagomycota</taxon>
        <taxon>Entomophthoromycotina</taxon>
        <taxon>Entomophthoromycetes</taxon>
        <taxon>Entomophthorales</taxon>
        <taxon>Entomophthoraceae</taxon>
        <taxon>Entomophthora</taxon>
    </lineage>
</organism>
<proteinExistence type="predicted"/>
<keyword evidence="2" id="KW-1185">Reference proteome</keyword>
<dbReference type="Proteomes" id="UP001165960">
    <property type="component" value="Unassembled WGS sequence"/>
</dbReference>
<comment type="caution">
    <text evidence="1">The sequence shown here is derived from an EMBL/GenBank/DDBJ whole genome shotgun (WGS) entry which is preliminary data.</text>
</comment>
<name>A0ACC2UUD8_9FUNG</name>
<accession>A0ACC2UUD8</accession>
<dbReference type="EMBL" id="QTSX02000011">
    <property type="protein sequence ID" value="KAJ9090226.1"/>
    <property type="molecule type" value="Genomic_DNA"/>
</dbReference>
<evidence type="ECO:0000313" key="2">
    <source>
        <dbReference type="Proteomes" id="UP001165960"/>
    </source>
</evidence>
<gene>
    <name evidence="1" type="ORF">DSO57_1004481</name>
</gene>
<evidence type="ECO:0000313" key="1">
    <source>
        <dbReference type="EMBL" id="KAJ9090226.1"/>
    </source>
</evidence>
<sequence length="136" mass="15539">MSTPACQPDPKVPPEASSSAVASPTAASSAAFKFWASQAVSTFRGEGFRAWLYSFEDYCNFFNLTDSVHLREVGSKLCNNVHILHQDMLFETWEEWKPKSKKHFIRGKHDLYIMSLQSLNIGYVPPNQIWHHTSQF</sequence>
<reference evidence="1" key="1">
    <citation type="submission" date="2022-04" db="EMBL/GenBank/DDBJ databases">
        <title>Genome of the entomopathogenic fungus Entomophthora muscae.</title>
        <authorList>
            <person name="Elya C."/>
            <person name="Lovett B.R."/>
            <person name="Lee E."/>
            <person name="Macias A.M."/>
            <person name="Hajek A.E."/>
            <person name="De Bivort B.L."/>
            <person name="Kasson M.T."/>
            <person name="De Fine Licht H.H."/>
            <person name="Stajich J.E."/>
        </authorList>
    </citation>
    <scope>NUCLEOTIDE SEQUENCE</scope>
    <source>
        <strain evidence="1">Berkeley</strain>
    </source>
</reference>